<evidence type="ECO:0000256" key="1">
    <source>
        <dbReference type="SAM" id="MobiDB-lite"/>
    </source>
</evidence>
<protein>
    <submittedName>
        <fullName evidence="2">Uncharacterized protein</fullName>
    </submittedName>
</protein>
<keyword evidence="3" id="KW-1185">Reference proteome</keyword>
<dbReference type="Proteomes" id="UP000236379">
    <property type="component" value="Unassembled WGS sequence"/>
</dbReference>
<dbReference type="EMBL" id="PPPD01000003">
    <property type="protein sequence ID" value="PNY79463.1"/>
    <property type="molecule type" value="Genomic_DNA"/>
</dbReference>
<comment type="caution">
    <text evidence="2">The sequence shown here is derived from an EMBL/GenBank/DDBJ whole genome shotgun (WGS) entry which is preliminary data.</text>
</comment>
<gene>
    <name evidence="2" type="ORF">CVO96_18680</name>
</gene>
<organism evidence="2 3">
    <name type="scientific">Deinococcus koreensis</name>
    <dbReference type="NCBI Taxonomy" id="2054903"/>
    <lineage>
        <taxon>Bacteria</taxon>
        <taxon>Thermotogati</taxon>
        <taxon>Deinococcota</taxon>
        <taxon>Deinococci</taxon>
        <taxon>Deinococcales</taxon>
        <taxon>Deinococcaceae</taxon>
        <taxon>Deinococcus</taxon>
    </lineage>
</organism>
<evidence type="ECO:0000313" key="3">
    <source>
        <dbReference type="Proteomes" id="UP000236379"/>
    </source>
</evidence>
<sequence>MTLVLILLAALSVASALFFLGAQRHHGGLRSRQEQDAEDAAQLKFLEEYQRAREQRSRRGNPEPDGPEVGKSGGS</sequence>
<feature type="region of interest" description="Disordered" evidence="1">
    <location>
        <begin position="51"/>
        <end position="75"/>
    </location>
</feature>
<evidence type="ECO:0000313" key="2">
    <source>
        <dbReference type="EMBL" id="PNY79463.1"/>
    </source>
</evidence>
<accession>A0A2K3USF2</accession>
<dbReference type="RefSeq" id="WP_103313977.1">
    <property type="nucleotide sequence ID" value="NZ_PPPD01000003.1"/>
</dbReference>
<proteinExistence type="predicted"/>
<feature type="compositionally biased region" description="Basic and acidic residues" evidence="1">
    <location>
        <begin position="51"/>
        <end position="62"/>
    </location>
</feature>
<name>A0A2K3USF2_9DEIO</name>
<reference evidence="2 3" key="1">
    <citation type="submission" date="2018-01" db="EMBL/GenBank/DDBJ databases">
        <title>Deinococcus koreensis sp. nov., a radiation-resistant bacterium isolated from river water.</title>
        <authorList>
            <person name="Choi A."/>
        </authorList>
    </citation>
    <scope>NUCLEOTIDE SEQUENCE [LARGE SCALE GENOMIC DNA]</scope>
    <source>
        <strain evidence="2 3">SJW1-2</strain>
    </source>
</reference>
<dbReference type="AlphaFoldDB" id="A0A2K3USF2"/>